<dbReference type="PANTHER" id="PTHR24123">
    <property type="entry name" value="ANKYRIN REPEAT-CONTAINING"/>
    <property type="match status" value="1"/>
</dbReference>
<dbReference type="SUPFAM" id="SSF48403">
    <property type="entry name" value="Ankyrin repeat"/>
    <property type="match status" value="1"/>
</dbReference>
<evidence type="ECO:0000256" key="2">
    <source>
        <dbReference type="ARBA" id="ARBA00023043"/>
    </source>
</evidence>
<feature type="compositionally biased region" description="Basic and acidic residues" evidence="5">
    <location>
        <begin position="634"/>
        <end position="653"/>
    </location>
</feature>
<dbReference type="PROSITE" id="PS50005">
    <property type="entry name" value="TPR"/>
    <property type="match status" value="1"/>
</dbReference>
<evidence type="ECO:0000256" key="4">
    <source>
        <dbReference type="PROSITE-ProRule" id="PRU00339"/>
    </source>
</evidence>
<keyword evidence="1" id="KW-0677">Repeat</keyword>
<feature type="repeat" description="ANK" evidence="3">
    <location>
        <begin position="441"/>
        <end position="473"/>
    </location>
</feature>
<gene>
    <name evidence="6" type="ORF">PFISCL1PPCAC_11407</name>
</gene>
<feature type="repeat" description="ANK" evidence="3">
    <location>
        <begin position="366"/>
        <end position="398"/>
    </location>
</feature>
<dbReference type="PROSITE" id="PS50297">
    <property type="entry name" value="ANK_REP_REGION"/>
    <property type="match status" value="1"/>
</dbReference>
<dbReference type="InterPro" id="IPR011990">
    <property type="entry name" value="TPR-like_helical_dom_sf"/>
</dbReference>
<dbReference type="Gene3D" id="1.25.40.20">
    <property type="entry name" value="Ankyrin repeat-containing domain"/>
    <property type="match status" value="1"/>
</dbReference>
<feature type="region of interest" description="Disordered" evidence="5">
    <location>
        <begin position="634"/>
        <end position="666"/>
    </location>
</feature>
<dbReference type="EMBL" id="BTSY01000003">
    <property type="protein sequence ID" value="GMT20110.1"/>
    <property type="molecule type" value="Genomic_DNA"/>
</dbReference>
<evidence type="ECO:0000256" key="1">
    <source>
        <dbReference type="ARBA" id="ARBA00022737"/>
    </source>
</evidence>
<evidence type="ECO:0000313" key="6">
    <source>
        <dbReference type="EMBL" id="GMT20110.1"/>
    </source>
</evidence>
<dbReference type="SUPFAM" id="SSF48452">
    <property type="entry name" value="TPR-like"/>
    <property type="match status" value="1"/>
</dbReference>
<evidence type="ECO:0000256" key="3">
    <source>
        <dbReference type="PROSITE-ProRule" id="PRU00023"/>
    </source>
</evidence>
<dbReference type="InterPro" id="IPR051165">
    <property type="entry name" value="Multifunctional_ANK_Repeat"/>
</dbReference>
<dbReference type="Pfam" id="PF00023">
    <property type="entry name" value="Ank"/>
    <property type="match status" value="1"/>
</dbReference>
<feature type="non-terminal residue" evidence="6">
    <location>
        <position position="1"/>
    </location>
</feature>
<dbReference type="Pfam" id="PF12796">
    <property type="entry name" value="Ank_2"/>
    <property type="match status" value="1"/>
</dbReference>
<sequence>FRSEMGNARKEREDAARRDLEAAIANGNEKKEMKLRMDLGHIMGERGKWNEAIEQFTKVLSLMNEKTPKRLATLIKLVEWNAENGDHAETMRYLAQYEAKAANNTQMCQYTAAWSLLTLYRSMKDRDLLIVAKLRAQNSMNILQGQRKKLRVKLDKAKMKEERKSMNDKEVNLVLLMADIHGFLGERKEAEESLQSALALGTSEFDVKSVEYDFQWSDKLAVAERMTQLAKNNLERMEAGVNTAKVLMDQESVDRVITSLYNVFPLIKNEEDENAEETKLRKEWERLAIGAWRKRAEKKENVKENEGDEPDNVLLEKVKEELMDEEEPPVLTQQLDDGTILIKFRGEARSNSRKINKETPYERNHYGDSMLILAVRKGNLAEVERLIDEGHKLNDANTGGWTALSEAVSLERLDLVCCLLGFGANPNCASTVGWTKKDFGGGITPLHDACYSGSVRIALKLINSGADVTIANEDGWRAFDFLKLYIEKESTSLDEEHPKECNDLLIALKEEEKNAGFVRGVDPEYPQKGKLWIGKKEEENLGRGMRTIFPLRVKSEDDCGKFEMKLKEKKKRGDTVQNNRRMDDKRMMEEEELAGPSVKRRNSRVVSSDDERMEDMSNGGNSFALELKKIADEKKSQWERRDDATDAAIQERIEENDERNDGVNPDDMNIEYNQESTQPMEINAGGQESMEMKSMVGGVTAAVATEQREQPRAILNNVGQCKVKMEEETDDSDIMVIEPVKPRNDVQEELVDQRMEKGGDNGEAKKDMSTLAVASCDNALANEMSAGSEIILVRVTIFDGKVQRMKILIGVSSDTQVCNLPNHRDLIKHIGNCSCEWRCDGDYLESVTISLLACIKTTRPIELLCTVKK</sequence>
<name>A0AAV5VN56_9BILA</name>
<feature type="region of interest" description="Disordered" evidence="5">
    <location>
        <begin position="569"/>
        <end position="620"/>
    </location>
</feature>
<dbReference type="InterPro" id="IPR036770">
    <property type="entry name" value="Ankyrin_rpt-contain_sf"/>
</dbReference>
<keyword evidence="7" id="KW-1185">Reference proteome</keyword>
<accession>A0AAV5VN56</accession>
<evidence type="ECO:0000313" key="7">
    <source>
        <dbReference type="Proteomes" id="UP001432322"/>
    </source>
</evidence>
<protein>
    <recommendedName>
        <fullName evidence="8">Ankyrin repeat-containing protein</fullName>
    </recommendedName>
</protein>
<dbReference type="SMART" id="SM00248">
    <property type="entry name" value="ANK"/>
    <property type="match status" value="3"/>
</dbReference>
<evidence type="ECO:0008006" key="8">
    <source>
        <dbReference type="Google" id="ProtNLM"/>
    </source>
</evidence>
<dbReference type="PANTHER" id="PTHR24123:SF33">
    <property type="entry name" value="PROTEIN HOS4"/>
    <property type="match status" value="1"/>
</dbReference>
<keyword evidence="2 3" id="KW-0040">ANK repeat</keyword>
<comment type="caution">
    <text evidence="6">The sequence shown here is derived from an EMBL/GenBank/DDBJ whole genome shotgun (WGS) entry which is preliminary data.</text>
</comment>
<feature type="repeat" description="TPR" evidence="4">
    <location>
        <begin position="33"/>
        <end position="66"/>
    </location>
</feature>
<proteinExistence type="predicted"/>
<reference evidence="6" key="1">
    <citation type="submission" date="2023-10" db="EMBL/GenBank/DDBJ databases">
        <title>Genome assembly of Pristionchus species.</title>
        <authorList>
            <person name="Yoshida K."/>
            <person name="Sommer R.J."/>
        </authorList>
    </citation>
    <scope>NUCLEOTIDE SEQUENCE</scope>
    <source>
        <strain evidence="6">RS5133</strain>
    </source>
</reference>
<dbReference type="InterPro" id="IPR002110">
    <property type="entry name" value="Ankyrin_rpt"/>
</dbReference>
<dbReference type="Proteomes" id="UP001432322">
    <property type="component" value="Unassembled WGS sequence"/>
</dbReference>
<dbReference type="AlphaFoldDB" id="A0AAV5VN56"/>
<dbReference type="PROSITE" id="PS50088">
    <property type="entry name" value="ANK_REPEAT"/>
    <property type="match status" value="2"/>
</dbReference>
<organism evidence="6 7">
    <name type="scientific">Pristionchus fissidentatus</name>
    <dbReference type="NCBI Taxonomy" id="1538716"/>
    <lineage>
        <taxon>Eukaryota</taxon>
        <taxon>Metazoa</taxon>
        <taxon>Ecdysozoa</taxon>
        <taxon>Nematoda</taxon>
        <taxon>Chromadorea</taxon>
        <taxon>Rhabditida</taxon>
        <taxon>Rhabditina</taxon>
        <taxon>Diplogasteromorpha</taxon>
        <taxon>Diplogasteroidea</taxon>
        <taxon>Neodiplogasteridae</taxon>
        <taxon>Pristionchus</taxon>
    </lineage>
</organism>
<feature type="compositionally biased region" description="Basic and acidic residues" evidence="5">
    <location>
        <begin position="569"/>
        <end position="588"/>
    </location>
</feature>
<dbReference type="Gene3D" id="1.25.40.10">
    <property type="entry name" value="Tetratricopeptide repeat domain"/>
    <property type="match status" value="1"/>
</dbReference>
<evidence type="ECO:0000256" key="5">
    <source>
        <dbReference type="SAM" id="MobiDB-lite"/>
    </source>
</evidence>
<dbReference type="InterPro" id="IPR019734">
    <property type="entry name" value="TPR_rpt"/>
</dbReference>
<keyword evidence="4" id="KW-0802">TPR repeat</keyword>